<evidence type="ECO:0000256" key="2">
    <source>
        <dbReference type="ARBA" id="ARBA00011738"/>
    </source>
</evidence>
<sequence length="199" mass="22298">MTAMVYEEAGPALPGVSVTAPVIFGYIVNNRTKIGESFVKSKQNLYFCSMSTEEQMKKDLYYMRQALAEAEAAYREGEIPVGAVVVCRDRIIARAHNLTETLNDVTAHAEMQAITMAASGLGGKYLQDCTLYVTLEPCTMCAGAIGWAQLRRMVYGCPDEKRGYRLYAPRALHPRAEVVCGVMEEECKALMQRFFRERR</sequence>
<dbReference type="InterPro" id="IPR016193">
    <property type="entry name" value="Cytidine_deaminase-like"/>
</dbReference>
<dbReference type="PANTHER" id="PTHR11079">
    <property type="entry name" value="CYTOSINE DEAMINASE FAMILY MEMBER"/>
    <property type="match status" value="1"/>
</dbReference>
<dbReference type="HAMAP" id="MF_00972">
    <property type="entry name" value="tRNA_aden_deaminase"/>
    <property type="match status" value="1"/>
</dbReference>
<dbReference type="eggNOG" id="COG0590">
    <property type="taxonomic scope" value="Bacteria"/>
</dbReference>
<comment type="catalytic activity">
    <reaction evidence="7 8">
        <text>adenosine(34) in tRNA + H2O + H(+) = inosine(34) in tRNA + NH4(+)</text>
        <dbReference type="Rhea" id="RHEA:43168"/>
        <dbReference type="Rhea" id="RHEA-COMP:10373"/>
        <dbReference type="Rhea" id="RHEA-COMP:10374"/>
        <dbReference type="ChEBI" id="CHEBI:15377"/>
        <dbReference type="ChEBI" id="CHEBI:15378"/>
        <dbReference type="ChEBI" id="CHEBI:28938"/>
        <dbReference type="ChEBI" id="CHEBI:74411"/>
        <dbReference type="ChEBI" id="CHEBI:82852"/>
        <dbReference type="EC" id="3.5.4.33"/>
    </reaction>
</comment>
<feature type="binding site" evidence="8">
    <location>
        <position position="108"/>
    </location>
    <ligand>
        <name>Zn(2+)</name>
        <dbReference type="ChEBI" id="CHEBI:29105"/>
        <note>catalytic</note>
    </ligand>
</feature>
<dbReference type="AlphaFoldDB" id="F0FA86"/>
<dbReference type="Gene3D" id="3.40.140.10">
    <property type="entry name" value="Cytidine Deaminase, domain 2"/>
    <property type="match status" value="1"/>
</dbReference>
<evidence type="ECO:0000256" key="3">
    <source>
        <dbReference type="ARBA" id="ARBA00022694"/>
    </source>
</evidence>
<evidence type="ECO:0000256" key="8">
    <source>
        <dbReference type="HAMAP-Rule" id="MF_00972"/>
    </source>
</evidence>
<dbReference type="CDD" id="cd01285">
    <property type="entry name" value="nucleoside_deaminase"/>
    <property type="match status" value="1"/>
</dbReference>
<dbReference type="InterPro" id="IPR028883">
    <property type="entry name" value="tRNA_aden_deaminase"/>
</dbReference>
<dbReference type="STRING" id="888743.HMPREF9141_2503"/>
<keyword evidence="3 8" id="KW-0819">tRNA processing</keyword>
<gene>
    <name evidence="8 10" type="primary">tadA</name>
    <name evidence="10" type="ORF">HMPREF9141_2503</name>
</gene>
<dbReference type="GO" id="GO:0008270">
    <property type="term" value="F:zinc ion binding"/>
    <property type="evidence" value="ECO:0007669"/>
    <property type="project" value="UniProtKB-UniRule"/>
</dbReference>
<organism evidence="10 11">
    <name type="scientific">Prevotella multiformis DSM 16608</name>
    <dbReference type="NCBI Taxonomy" id="888743"/>
    <lineage>
        <taxon>Bacteria</taxon>
        <taxon>Pseudomonadati</taxon>
        <taxon>Bacteroidota</taxon>
        <taxon>Bacteroidia</taxon>
        <taxon>Bacteroidales</taxon>
        <taxon>Prevotellaceae</taxon>
        <taxon>Prevotella</taxon>
    </lineage>
</organism>
<comment type="similarity">
    <text evidence="1">Belongs to the cytidine and deoxycytidylate deaminase family. ADAT2 subfamily.</text>
</comment>
<dbReference type="EMBL" id="AEWX01000038">
    <property type="protein sequence ID" value="EGC18979.1"/>
    <property type="molecule type" value="Genomic_DNA"/>
</dbReference>
<dbReference type="InterPro" id="IPR016192">
    <property type="entry name" value="APOBEC/CMP_deaminase_Zn-bd"/>
</dbReference>
<dbReference type="PROSITE" id="PS00903">
    <property type="entry name" value="CYT_DCMP_DEAMINASES_1"/>
    <property type="match status" value="1"/>
</dbReference>
<keyword evidence="4 8" id="KW-0479">Metal-binding</keyword>
<evidence type="ECO:0000256" key="5">
    <source>
        <dbReference type="ARBA" id="ARBA00022801"/>
    </source>
</evidence>
<feature type="binding site" evidence="8">
    <location>
        <position position="141"/>
    </location>
    <ligand>
        <name>Zn(2+)</name>
        <dbReference type="ChEBI" id="CHEBI:29105"/>
        <note>catalytic</note>
    </ligand>
</feature>
<comment type="cofactor">
    <cofactor evidence="8">
        <name>Zn(2+)</name>
        <dbReference type="ChEBI" id="CHEBI:29105"/>
    </cofactor>
    <text evidence="8">Binds 1 zinc ion per subunit.</text>
</comment>
<feature type="domain" description="CMP/dCMP-type deaminase" evidence="9">
    <location>
        <begin position="57"/>
        <end position="175"/>
    </location>
</feature>
<keyword evidence="5 8" id="KW-0378">Hydrolase</keyword>
<keyword evidence="6 8" id="KW-0862">Zinc</keyword>
<dbReference type="InterPro" id="IPR002125">
    <property type="entry name" value="CMP_dCMP_dom"/>
</dbReference>
<dbReference type="Pfam" id="PF00383">
    <property type="entry name" value="dCMP_cyt_deam_1"/>
    <property type="match status" value="1"/>
</dbReference>
<feature type="active site" description="Proton donor" evidence="8">
    <location>
        <position position="110"/>
    </location>
</feature>
<keyword evidence="11" id="KW-1185">Reference proteome</keyword>
<reference evidence="10 11" key="1">
    <citation type="submission" date="2011-01" db="EMBL/GenBank/DDBJ databases">
        <authorList>
            <person name="Muzny D."/>
            <person name="Qin X."/>
            <person name="Deng J."/>
            <person name="Jiang H."/>
            <person name="Liu Y."/>
            <person name="Qu J."/>
            <person name="Song X.-Z."/>
            <person name="Zhang L."/>
            <person name="Thornton R."/>
            <person name="Coyle M."/>
            <person name="Francisco L."/>
            <person name="Jackson L."/>
            <person name="Javaid M."/>
            <person name="Korchina V."/>
            <person name="Kovar C."/>
            <person name="Mata R."/>
            <person name="Mathew T."/>
            <person name="Ngo R."/>
            <person name="Nguyen L."/>
            <person name="Nguyen N."/>
            <person name="Okwuonu G."/>
            <person name="Ongeri F."/>
            <person name="Pham C."/>
            <person name="Simmons D."/>
            <person name="Wilczek-Boney K."/>
            <person name="Hale W."/>
            <person name="Jakkamsetti A."/>
            <person name="Pham P."/>
            <person name="Ruth R."/>
            <person name="San Lucas F."/>
            <person name="Warren J."/>
            <person name="Zhang J."/>
            <person name="Zhao Z."/>
            <person name="Zhou C."/>
            <person name="Zhu D."/>
            <person name="Lee S."/>
            <person name="Bess C."/>
            <person name="Blankenburg K."/>
            <person name="Forbes L."/>
            <person name="Fu Q."/>
            <person name="Gubbala S."/>
            <person name="Hirani K."/>
            <person name="Jayaseelan J.C."/>
            <person name="Lara F."/>
            <person name="Munidasa M."/>
            <person name="Palculict T."/>
            <person name="Patil S."/>
            <person name="Pu L.-L."/>
            <person name="Saada N."/>
            <person name="Tang L."/>
            <person name="Weissenberger G."/>
            <person name="Zhu Y."/>
            <person name="Hemphill L."/>
            <person name="Shang Y."/>
            <person name="Youmans B."/>
            <person name="Ayvaz T."/>
            <person name="Ross M."/>
            <person name="Santibanez J."/>
            <person name="Aqrawi P."/>
            <person name="Gross S."/>
            <person name="Joshi V."/>
            <person name="Fowler G."/>
            <person name="Nazareth L."/>
            <person name="Reid J."/>
            <person name="Worley K."/>
            <person name="Petrosino J."/>
            <person name="Highlander S."/>
            <person name="Gibbs R."/>
        </authorList>
    </citation>
    <scope>NUCLEOTIDE SEQUENCE [LARGE SCALE GENOMIC DNA]</scope>
    <source>
        <strain evidence="10 11">DSM 16608</strain>
    </source>
</reference>
<evidence type="ECO:0000256" key="7">
    <source>
        <dbReference type="ARBA" id="ARBA00048045"/>
    </source>
</evidence>
<name>F0FA86_9BACT</name>
<protein>
    <recommendedName>
        <fullName evidence="8">tRNA-specific adenosine deaminase</fullName>
        <ecNumber evidence="8">3.5.4.33</ecNumber>
    </recommendedName>
</protein>
<accession>F0FA86</accession>
<dbReference type="SUPFAM" id="SSF53927">
    <property type="entry name" value="Cytidine deaminase-like"/>
    <property type="match status" value="1"/>
</dbReference>
<comment type="caution">
    <text evidence="10">The sequence shown here is derived from an EMBL/GenBank/DDBJ whole genome shotgun (WGS) entry which is preliminary data.</text>
</comment>
<evidence type="ECO:0000256" key="4">
    <source>
        <dbReference type="ARBA" id="ARBA00022723"/>
    </source>
</evidence>
<comment type="function">
    <text evidence="8">Catalyzes the deamination of adenosine to inosine at the wobble position 34 of tRNA(Arg2).</text>
</comment>
<dbReference type="PROSITE" id="PS51747">
    <property type="entry name" value="CYT_DCMP_DEAMINASES_2"/>
    <property type="match status" value="1"/>
</dbReference>
<evidence type="ECO:0000256" key="1">
    <source>
        <dbReference type="ARBA" id="ARBA00010669"/>
    </source>
</evidence>
<dbReference type="PANTHER" id="PTHR11079:SF202">
    <property type="entry name" value="TRNA-SPECIFIC ADENOSINE DEAMINASE"/>
    <property type="match status" value="1"/>
</dbReference>
<evidence type="ECO:0000313" key="10">
    <source>
        <dbReference type="EMBL" id="EGC18979.1"/>
    </source>
</evidence>
<comment type="subunit">
    <text evidence="2 8">Homodimer.</text>
</comment>
<evidence type="ECO:0000313" key="11">
    <source>
        <dbReference type="Proteomes" id="UP000005697"/>
    </source>
</evidence>
<dbReference type="GO" id="GO:0052717">
    <property type="term" value="F:tRNA-specific adenosine-34 deaminase activity"/>
    <property type="evidence" value="ECO:0007669"/>
    <property type="project" value="UniProtKB-UniRule"/>
</dbReference>
<dbReference type="Proteomes" id="UP000005697">
    <property type="component" value="Unassembled WGS sequence"/>
</dbReference>
<dbReference type="GO" id="GO:0002100">
    <property type="term" value="P:tRNA wobble adenosine to inosine editing"/>
    <property type="evidence" value="ECO:0007669"/>
    <property type="project" value="UniProtKB-UniRule"/>
</dbReference>
<feature type="binding site" evidence="8">
    <location>
        <position position="138"/>
    </location>
    <ligand>
        <name>Zn(2+)</name>
        <dbReference type="ChEBI" id="CHEBI:29105"/>
        <note>catalytic</note>
    </ligand>
</feature>
<evidence type="ECO:0000256" key="6">
    <source>
        <dbReference type="ARBA" id="ARBA00022833"/>
    </source>
</evidence>
<dbReference type="EC" id="3.5.4.33" evidence="8"/>
<evidence type="ECO:0000259" key="9">
    <source>
        <dbReference type="PROSITE" id="PS51747"/>
    </source>
</evidence>
<dbReference type="HOGENOM" id="CLU_025810_3_2_10"/>
<proteinExistence type="inferred from homology"/>